<evidence type="ECO:0000313" key="8">
    <source>
        <dbReference type="EMBL" id="SOV19239.1"/>
    </source>
</evidence>
<dbReference type="PROSITE" id="PS50011">
    <property type="entry name" value="PROTEIN_KINASE_DOM"/>
    <property type="match status" value="1"/>
</dbReference>
<dbReference type="CDD" id="cd14003">
    <property type="entry name" value="STKc_AMPK-like"/>
    <property type="match status" value="1"/>
</dbReference>
<evidence type="ECO:0000256" key="4">
    <source>
        <dbReference type="ARBA" id="ARBA00022777"/>
    </source>
</evidence>
<dbReference type="Proteomes" id="UP000831156">
    <property type="component" value="Chromosome 14"/>
</dbReference>
<dbReference type="Gene3D" id="1.10.510.10">
    <property type="entry name" value="Transferase(Phosphotransferase) domain 1"/>
    <property type="match status" value="1"/>
</dbReference>
<dbReference type="PANTHER" id="PTHR24346:SF82">
    <property type="entry name" value="KP78A-RELATED"/>
    <property type="match status" value="1"/>
</dbReference>
<keyword evidence="4 8" id="KW-0418">Kinase</keyword>
<evidence type="ECO:0000256" key="5">
    <source>
        <dbReference type="ARBA" id="ARBA00022840"/>
    </source>
</evidence>
<dbReference type="InterPro" id="IPR000719">
    <property type="entry name" value="Prot_kinase_dom"/>
</dbReference>
<gene>
    <name evidence="8" type="ORF">PGABG01_1440100</name>
</gene>
<keyword evidence="3" id="KW-0547">Nucleotide-binding</keyword>
<accession>A0ABY1UUG8</accession>
<evidence type="ECO:0000256" key="3">
    <source>
        <dbReference type="ARBA" id="ARBA00022741"/>
    </source>
</evidence>
<evidence type="ECO:0000259" key="7">
    <source>
        <dbReference type="PROSITE" id="PS50011"/>
    </source>
</evidence>
<feature type="region of interest" description="Disordered" evidence="6">
    <location>
        <begin position="978"/>
        <end position="1003"/>
    </location>
</feature>
<evidence type="ECO:0000256" key="1">
    <source>
        <dbReference type="ARBA" id="ARBA00022527"/>
    </source>
</evidence>
<protein>
    <submittedName>
        <fullName evidence="8">Serine/threonine protein kinase, putative</fullName>
    </submittedName>
</protein>
<keyword evidence="5" id="KW-0067">ATP-binding</keyword>
<proteinExistence type="predicted"/>
<evidence type="ECO:0000256" key="6">
    <source>
        <dbReference type="SAM" id="MobiDB-lite"/>
    </source>
</evidence>
<organism evidence="8 9">
    <name type="scientific">Plasmodium gaboni</name>
    <dbReference type="NCBI Taxonomy" id="647221"/>
    <lineage>
        <taxon>Eukaryota</taxon>
        <taxon>Sar</taxon>
        <taxon>Alveolata</taxon>
        <taxon>Apicomplexa</taxon>
        <taxon>Aconoidasida</taxon>
        <taxon>Haemosporida</taxon>
        <taxon>Plasmodiidae</taxon>
        <taxon>Plasmodium</taxon>
        <taxon>Plasmodium (Laverania)</taxon>
    </lineage>
</organism>
<feature type="compositionally biased region" description="Basic and acidic residues" evidence="6">
    <location>
        <begin position="2017"/>
        <end position="2038"/>
    </location>
</feature>
<dbReference type="SUPFAM" id="SSF56112">
    <property type="entry name" value="Protein kinase-like (PK-like)"/>
    <property type="match status" value="1"/>
</dbReference>
<keyword evidence="2" id="KW-0808">Transferase</keyword>
<dbReference type="Pfam" id="PF00069">
    <property type="entry name" value="Pkinase"/>
    <property type="match status" value="1"/>
</dbReference>
<dbReference type="PANTHER" id="PTHR24346">
    <property type="entry name" value="MAP/MICROTUBULE AFFINITY-REGULATING KINASE"/>
    <property type="match status" value="1"/>
</dbReference>
<reference evidence="8" key="1">
    <citation type="submission" date="2016-09" db="EMBL/GenBank/DDBJ databases">
        <authorList>
            <consortium name="Pathogen Informatics"/>
            <person name="Sun Q."/>
            <person name="Inoue M."/>
        </authorList>
    </citation>
    <scope>NUCLEOTIDE SEQUENCE</scope>
</reference>
<feature type="region of interest" description="Disordered" evidence="6">
    <location>
        <begin position="2017"/>
        <end position="2041"/>
    </location>
</feature>
<name>A0ABY1UUG8_9APIC</name>
<keyword evidence="9" id="KW-1185">Reference proteome</keyword>
<sequence>MTTTDNWKVEWDNELRQLPNVESITCLDLQLTENVFLIWQFLKLYLSASPQVRSIIDFIAVKKAQSLQWGDHIDSVMSSGLRKGQELFHVFLSNGKKIQTTYSKKKLCDRLQYYHIKNYIILEKINTGSVGQVHVALDKSTDTFVAAKAIDKCTVQGDIGLFEKLKDEIKISCMMNHPNVVKTLNILETKDKIIQIMEYCDAGDLISYVRNKLYLDEVSAQYFFRKIVQGLKYMHKNNIAHRDLKPENIFLCKIQISQKEKTLIRVGKLPSCIEYDLKIGDFGACCVNEKDKLHYDIVGTLSYAAPEVLNCNNKNGYKSEKADIWSLGIILYAMLFGLLPYDSEDKDVKEAYNEIIKKKIVFPKNRVNKFSTSVRSLLLAMLNINPQNRLSLDEVIKHEWLAGRAKSRLEMSNINKKINFPLSSTVGYPIYSNKNIIDYNIYKRLALIKNDHNSTTNSLYSNCNSTTISNSNITNMNNNMNNNMNSNMNSNMYNNISAILNINNLRDKNNVGGTTYKLDNISNSVYSLHNNNINSNNLKEVLYNHMKYYLKGDNKYNNTLGEHKNDYNLETLLKKSEDEIVGDPNVINKKIGHYLTGKNTKEMNINNKIANLVIGNKNGNNNIIAEKNIMINIDNNNNNNNNNNNGCMQIKYNENKKDEELVNKNKIHSICSSNDHILYDMNMFQKNDNTIHENVNVISNSSNKEISGLQNKYVEKIYYLKNNDMYLNDDYIKDKAIKNVEKYNIVNKDKNGSTYKIKDYINNNTVNKSKCNIREDKFKNIIALNNNIISNDQNRHLYIDNKLSINKHDYNNVPYYNYYYYYYDDDDDQKKEYNKYIYKKKKSGTNNSELISYNSIVYEKGSPPYYNINNAPISSIKYDISSIYNGNISHYVNNSSYDKKICSSSYIKDNQNDVNKMNIEKSTILNCSTNELYNVYKKETSSEEIFVNNNHDLFDINKDANKYKCKYNYSAVNEKENNNNNNINVGELKSNSPNNSDSNNISSTKHITVKETYNDNIKKTKEDYIIMKMNVNNPKCDNNFELAKMNEHIEKCNNSKYTNSDIDINEKGKNATDVVSMDEMNNFNKIDDTEVCKKKISELSNDSEKYSNIYEDKNIHMHVIKEDSNNNSTIISTNNNYSYKCIDDDVKRECIYSIDDINYAYVNSSVCSLNAEKNENREKIIKNINFFGMDKIYSTVNPEKNEENKEDINMEDIKYNININSNINEDIINSNNIYNKDNEQHFIDDKIMMSNIDSNENTKMCGNIFQHTNSNSICDIKGKEKIYIINVDTPDECNEIKYDFSYNKIEAHKDGDNNEKDIYVYKDGHNNDHNEYEKISRLNIKKYDINQNDNYNNKTKEEKNEHKIESNFTKHKKLILDDEKILYTRDVNNYMKLFQKDYINEYIKIERSNYFNKEHNKKYSSLYGKNDIINIFKFNDCICDSKNSIYDRLQDINNNSVKNIFNEDKKIYHELCNNSVLHNNLFTENNVEPFSSNKLEYNKKFKCPYNHLMRNYSYSEYPFDIKNKISTYLNKVDINKVDSKESYSNKSIRYKNRYTQKNEHVNIYDDIKKCSSNNNIFYIDEDVSYLDITNLSDKEIKSKNEREKKKYILSNKKCILSNPSNICIEKKYKNYEHLDYINKIKKKQTDVFYQNNYVSFKRSFSMLHFKGNIKNDVNYYYDNKKEDRAEKDILLLNRMNNYVIEHKNKINIYDINQKQHSDLNYINKNGNSLIDNIPSVTKKCHSSDIFLIRDNILNNLSNKEFKNIIGRNLSLCHKFHVIDTNEDLNKKTKNQIINNNIICDEIDISINKNCKIPTKKYVNNKCEPNQIFNDNDKNNKVHNIVSDFILRGEESLMTKKNNKSYKSDKNGCINSNIITYNEMKKNIYKEDQNINCVVKNKIYDKMNKNNMKKINMNKLNISHNTQNNNNNNNMNTYDNYLINIKDTFDTYSVTEKPYCQQKNIIDKKEILHYDLISSNNWDNHLRDYMLHSLSKNHYTFLRKNTLSKDIATFNYINISNNKKDDTTSKNKNEKNISEDPKLSNDSISYISHTNIKSTNVKQNNDRSNHFQKKKINEQSNTFQPKVKWLNIFTRNFNKDQLGTKYK</sequence>
<dbReference type="EMBL" id="LT969437">
    <property type="protein sequence ID" value="SOV19239.1"/>
    <property type="molecule type" value="Genomic_DNA"/>
</dbReference>
<dbReference type="InterPro" id="IPR011009">
    <property type="entry name" value="Kinase-like_dom_sf"/>
</dbReference>
<dbReference type="GO" id="GO:0004674">
    <property type="term" value="F:protein serine/threonine kinase activity"/>
    <property type="evidence" value="ECO:0007669"/>
    <property type="project" value="UniProtKB-KW"/>
</dbReference>
<evidence type="ECO:0000313" key="9">
    <source>
        <dbReference type="Proteomes" id="UP000831156"/>
    </source>
</evidence>
<keyword evidence="1 8" id="KW-0723">Serine/threonine-protein kinase</keyword>
<dbReference type="SMART" id="SM00220">
    <property type="entry name" value="S_TKc"/>
    <property type="match status" value="1"/>
</dbReference>
<feature type="domain" description="Protein kinase" evidence="7">
    <location>
        <begin position="119"/>
        <end position="401"/>
    </location>
</feature>
<evidence type="ECO:0000256" key="2">
    <source>
        <dbReference type="ARBA" id="ARBA00022679"/>
    </source>
</evidence>
<dbReference type="PROSITE" id="PS00108">
    <property type="entry name" value="PROTEIN_KINASE_ST"/>
    <property type="match status" value="1"/>
</dbReference>
<dbReference type="InterPro" id="IPR008271">
    <property type="entry name" value="Ser/Thr_kinase_AS"/>
</dbReference>